<dbReference type="Gene3D" id="3.30.428.10">
    <property type="entry name" value="HIT-like"/>
    <property type="match status" value="1"/>
</dbReference>
<evidence type="ECO:0000256" key="1">
    <source>
        <dbReference type="PROSITE-ProRule" id="PRU00464"/>
    </source>
</evidence>
<protein>
    <submittedName>
        <fullName evidence="3">HIT domain-containing protein</fullName>
    </submittedName>
</protein>
<dbReference type="CDD" id="cd01277">
    <property type="entry name" value="HINT_subgroup"/>
    <property type="match status" value="1"/>
</dbReference>
<evidence type="ECO:0000313" key="4">
    <source>
        <dbReference type="Proteomes" id="UP001221763"/>
    </source>
</evidence>
<comment type="caution">
    <text evidence="3">The sequence shown here is derived from an EMBL/GenBank/DDBJ whole genome shotgun (WGS) entry which is preliminary data.</text>
</comment>
<dbReference type="PROSITE" id="PS51084">
    <property type="entry name" value="HIT_2"/>
    <property type="match status" value="1"/>
</dbReference>
<dbReference type="InterPro" id="IPR011146">
    <property type="entry name" value="HIT-like"/>
</dbReference>
<dbReference type="PROSITE" id="PS00892">
    <property type="entry name" value="HIT_1"/>
    <property type="match status" value="1"/>
</dbReference>
<accession>A0ABT5L928</accession>
<dbReference type="Pfam" id="PF01230">
    <property type="entry name" value="HIT"/>
    <property type="match status" value="1"/>
</dbReference>
<reference evidence="3 4" key="1">
    <citation type="journal article" date="2023" name="Plant">
        <title>Draft Genome Sequence Resource of CBPPT1, a 'Candidatus Phytoplasma trifolii'-Related Strain Associated with Potato Purple Top Disease in the Columbia Basin, U.S.A.</title>
        <authorList>
            <person name="Wei W."/>
            <person name="Shao J."/>
            <person name="Bottner-Parker K.D."/>
            <person name="Zhao Y."/>
        </authorList>
    </citation>
    <scope>NUCLEOTIDE SEQUENCE [LARGE SCALE GENOMIC DNA]</scope>
    <source>
        <strain evidence="3 4">CBPPT1</strain>
    </source>
</reference>
<evidence type="ECO:0000313" key="3">
    <source>
        <dbReference type="EMBL" id="MDC9032114.1"/>
    </source>
</evidence>
<keyword evidence="4" id="KW-1185">Reference proteome</keyword>
<dbReference type="PANTHER" id="PTHR46648">
    <property type="entry name" value="HIT FAMILY PROTEIN 1"/>
    <property type="match status" value="1"/>
</dbReference>
<dbReference type="PANTHER" id="PTHR46648:SF1">
    <property type="entry name" value="ADENOSINE 5'-MONOPHOSPHORAMIDASE HNT1"/>
    <property type="match status" value="1"/>
</dbReference>
<dbReference type="InterPro" id="IPR039384">
    <property type="entry name" value="HINT"/>
</dbReference>
<dbReference type="InterPro" id="IPR036265">
    <property type="entry name" value="HIT-like_sf"/>
</dbReference>
<feature type="domain" description="HIT" evidence="2">
    <location>
        <begin position="4"/>
        <end position="112"/>
    </location>
</feature>
<dbReference type="EMBL" id="JANHJP010000005">
    <property type="protein sequence ID" value="MDC9032114.1"/>
    <property type="molecule type" value="Genomic_DNA"/>
</dbReference>
<name>A0ABT5L928_9MOLU</name>
<evidence type="ECO:0000259" key="2">
    <source>
        <dbReference type="PROSITE" id="PS51084"/>
    </source>
</evidence>
<sequence length="140" mass="16264">MSTIFTKIIKKEIPGYVIYEDELVIAFLDIMQVTKGHTLVVTKEEYKNIEDVPPNVFQHLFGIVQKISKILIKTFNCKGINLINNNGVAAGQQIFHYHVHLLPRFSYEDMKIIFNDNSDKLTNHNYQELLKQILSNLDKK</sequence>
<feature type="short sequence motif" description="Histidine triad motif" evidence="1">
    <location>
        <begin position="96"/>
        <end position="100"/>
    </location>
</feature>
<dbReference type="InterPro" id="IPR001310">
    <property type="entry name" value="Histidine_triad_HIT"/>
</dbReference>
<organism evidence="3 4">
    <name type="scientific">Columbia Basin potato purple top phytoplasma</name>
    <dbReference type="NCBI Taxonomy" id="307134"/>
    <lineage>
        <taxon>Bacteria</taxon>
        <taxon>Bacillati</taxon>
        <taxon>Mycoplasmatota</taxon>
        <taxon>Mollicutes</taxon>
        <taxon>Acholeplasmatales</taxon>
        <taxon>Acholeplasmataceae</taxon>
        <taxon>Candidatus Phytoplasma</taxon>
        <taxon>16SrVI (Clover proliferation group)</taxon>
    </lineage>
</organism>
<dbReference type="RefSeq" id="WP_273585324.1">
    <property type="nucleotide sequence ID" value="NZ_JANHJP010000005.1"/>
</dbReference>
<dbReference type="SUPFAM" id="SSF54197">
    <property type="entry name" value="HIT-like"/>
    <property type="match status" value="1"/>
</dbReference>
<gene>
    <name evidence="3" type="ORF">M8044_000336</name>
</gene>
<proteinExistence type="predicted"/>
<dbReference type="Proteomes" id="UP001221763">
    <property type="component" value="Unassembled WGS sequence"/>
</dbReference>
<dbReference type="PRINTS" id="PR00332">
    <property type="entry name" value="HISTRIAD"/>
</dbReference>
<dbReference type="InterPro" id="IPR019808">
    <property type="entry name" value="Histidine_triad_CS"/>
</dbReference>